<dbReference type="Proteomes" id="UP000248066">
    <property type="component" value="Unassembled WGS sequence"/>
</dbReference>
<evidence type="ECO:0000313" key="1">
    <source>
        <dbReference type="EMBL" id="PYZ95658.1"/>
    </source>
</evidence>
<gene>
    <name evidence="1" type="ORF">CR205_19280</name>
</gene>
<keyword evidence="2" id="KW-1185">Reference proteome</keyword>
<organism evidence="1 2">
    <name type="scientific">Alteribacter lacisalsi</name>
    <dbReference type="NCBI Taxonomy" id="2045244"/>
    <lineage>
        <taxon>Bacteria</taxon>
        <taxon>Bacillati</taxon>
        <taxon>Bacillota</taxon>
        <taxon>Bacilli</taxon>
        <taxon>Bacillales</taxon>
        <taxon>Bacillaceae</taxon>
        <taxon>Alteribacter</taxon>
    </lineage>
</organism>
<comment type="caution">
    <text evidence="1">The sequence shown here is derived from an EMBL/GenBank/DDBJ whole genome shotgun (WGS) entry which is preliminary data.</text>
</comment>
<sequence>MIRPISLDRSGQFMLTAIQGLKLFEMPVLSCLKTDFLLYITWFIPTGEEILLRNYWNTA</sequence>
<reference evidence="1 2" key="1">
    <citation type="submission" date="2017-10" db="EMBL/GenBank/DDBJ databases">
        <title>Bacillus sp. nov., a halophilic bacterium isolated from a Yangshapao Lake.</title>
        <authorList>
            <person name="Wang H."/>
        </authorList>
    </citation>
    <scope>NUCLEOTIDE SEQUENCE [LARGE SCALE GENOMIC DNA]</scope>
    <source>
        <strain evidence="1 2">YSP-3</strain>
    </source>
</reference>
<accession>A0A2W0HQ01</accession>
<dbReference type="AlphaFoldDB" id="A0A2W0HQ01"/>
<name>A0A2W0HQ01_9BACI</name>
<proteinExistence type="predicted"/>
<dbReference type="EMBL" id="PDOF01000004">
    <property type="protein sequence ID" value="PYZ95658.1"/>
    <property type="molecule type" value="Genomic_DNA"/>
</dbReference>
<protein>
    <submittedName>
        <fullName evidence="1">Uncharacterized protein</fullName>
    </submittedName>
</protein>
<evidence type="ECO:0000313" key="2">
    <source>
        <dbReference type="Proteomes" id="UP000248066"/>
    </source>
</evidence>